<feature type="region of interest" description="Disordered" evidence="1">
    <location>
        <begin position="156"/>
        <end position="195"/>
    </location>
</feature>
<dbReference type="AlphaFoldDB" id="A0A8H5G8Y9"/>
<evidence type="ECO:0000313" key="3">
    <source>
        <dbReference type="EMBL" id="KAF5360567.1"/>
    </source>
</evidence>
<evidence type="ECO:0000259" key="2">
    <source>
        <dbReference type="PROSITE" id="PS50181"/>
    </source>
</evidence>
<dbReference type="SUPFAM" id="SSF81383">
    <property type="entry name" value="F-box domain"/>
    <property type="match status" value="1"/>
</dbReference>
<proteinExistence type="predicted"/>
<accession>A0A8H5G8Y9</accession>
<feature type="region of interest" description="Disordered" evidence="1">
    <location>
        <begin position="84"/>
        <end position="133"/>
    </location>
</feature>
<feature type="region of interest" description="Disordered" evidence="1">
    <location>
        <begin position="557"/>
        <end position="579"/>
    </location>
</feature>
<organism evidence="3 4">
    <name type="scientific">Leucocoprinus leucothites</name>
    <dbReference type="NCBI Taxonomy" id="201217"/>
    <lineage>
        <taxon>Eukaryota</taxon>
        <taxon>Fungi</taxon>
        <taxon>Dikarya</taxon>
        <taxon>Basidiomycota</taxon>
        <taxon>Agaricomycotina</taxon>
        <taxon>Agaricomycetes</taxon>
        <taxon>Agaricomycetidae</taxon>
        <taxon>Agaricales</taxon>
        <taxon>Agaricineae</taxon>
        <taxon>Agaricaceae</taxon>
        <taxon>Leucocoprinus</taxon>
    </lineage>
</organism>
<dbReference type="PROSITE" id="PS50181">
    <property type="entry name" value="FBOX"/>
    <property type="match status" value="1"/>
</dbReference>
<dbReference type="InterPro" id="IPR036047">
    <property type="entry name" value="F-box-like_dom_sf"/>
</dbReference>
<keyword evidence="4" id="KW-1185">Reference proteome</keyword>
<feature type="domain" description="F-box" evidence="2">
    <location>
        <begin position="1"/>
        <end position="45"/>
    </location>
</feature>
<name>A0A8H5G8Y9_9AGAR</name>
<comment type="caution">
    <text evidence="3">The sequence shown here is derived from an EMBL/GenBank/DDBJ whole genome shotgun (WGS) entry which is preliminary data.</text>
</comment>
<dbReference type="OrthoDB" id="3045471at2759"/>
<feature type="compositionally biased region" description="Low complexity" evidence="1">
    <location>
        <begin position="110"/>
        <end position="133"/>
    </location>
</feature>
<evidence type="ECO:0000313" key="4">
    <source>
        <dbReference type="Proteomes" id="UP000559027"/>
    </source>
</evidence>
<dbReference type="EMBL" id="JAACJO010000003">
    <property type="protein sequence ID" value="KAF5360567.1"/>
    <property type="molecule type" value="Genomic_DNA"/>
</dbReference>
<dbReference type="InterPro" id="IPR001810">
    <property type="entry name" value="F-box_dom"/>
</dbReference>
<dbReference type="Proteomes" id="UP000559027">
    <property type="component" value="Unassembled WGS sequence"/>
</dbReference>
<feature type="compositionally biased region" description="Low complexity" evidence="1">
    <location>
        <begin position="168"/>
        <end position="186"/>
    </location>
</feature>
<reference evidence="3 4" key="1">
    <citation type="journal article" date="2020" name="ISME J.">
        <title>Uncovering the hidden diversity of litter-decomposition mechanisms in mushroom-forming fungi.</title>
        <authorList>
            <person name="Floudas D."/>
            <person name="Bentzer J."/>
            <person name="Ahren D."/>
            <person name="Johansson T."/>
            <person name="Persson P."/>
            <person name="Tunlid A."/>
        </authorList>
    </citation>
    <scope>NUCLEOTIDE SEQUENCE [LARGE SCALE GENOMIC DNA]</scope>
    <source>
        <strain evidence="3 4">CBS 146.42</strain>
    </source>
</reference>
<gene>
    <name evidence="3" type="ORF">D9756_005063</name>
</gene>
<dbReference type="CDD" id="cd09917">
    <property type="entry name" value="F-box_SF"/>
    <property type="match status" value="1"/>
</dbReference>
<feature type="compositionally biased region" description="Low complexity" evidence="1">
    <location>
        <begin position="85"/>
        <end position="98"/>
    </location>
</feature>
<evidence type="ECO:0000256" key="1">
    <source>
        <dbReference type="SAM" id="MobiDB-lite"/>
    </source>
</evidence>
<protein>
    <recommendedName>
        <fullName evidence="2">F-box domain-containing protein</fullName>
    </recommendedName>
</protein>
<sequence length="632" mass="70338">MNRDLPPELWLEILSYLPPDTLSTKLIGVSRYLFEAGMNEVYEEFCVGIPTMRFEKCVHQLQYESVAKRVKKVHVSASFKLFRDTSTGGEETSSGTDYHQPHQHYHYHHLPGPAGHVPPAAARARAPGGPVVGRRLRNMISSSSISLRPRSSYATLTGDDSLDGPSGAGTNASANASTAGSGSARSSDVDLGNSLRSDSSMPELLSVALHRLGQCPNLQEVTIEAIGDSEQPTVNPLYARFVTELFAAVYRRGHTTRAKATVAAAATATSIRTLNVDVDLYNWRNKSRLDYTMFSTLPTGVFYFKALKELNISLEISVRPDTVTGRIGEQKSCIEQLREVLFEARNRLESLIIRMRTENDLPCDIADIFPSMTMMSITFPALKKLRIHSDLYGMNIIRSKTVANFLTLCATNLESLTLLEGKGYSDEWTMAANELKRRRLAEIWEEVLAIGKPMSQLKELEVSLSAVELDVFVRVLEAGLVSGLRKLVLTPLDSYALPFEVFSRIIEAIGKGGGSGVLEDIQVFAQSLSPSHLEMLQNRFPRLKRVYLIYGQLSTKPDGKTDDDASTDGTTDTERSTDEETADAIFAAFQVSAHLDWRNRDVRFEEVEFDPRFQGNPHKELQRRIQVYACQE</sequence>